<protein>
    <submittedName>
        <fullName evidence="1">Uncharacterized protein</fullName>
    </submittedName>
</protein>
<dbReference type="Proteomes" id="UP001497527">
    <property type="component" value="Unassembled WGS sequence"/>
</dbReference>
<reference evidence="1 2" key="1">
    <citation type="submission" date="2024-05" db="EMBL/GenBank/DDBJ databases">
        <authorList>
            <person name="Duchaud E."/>
        </authorList>
    </citation>
    <scope>NUCLEOTIDE SEQUENCE [LARGE SCALE GENOMIC DNA]</scope>
    <source>
        <strain evidence="1">Ena-SAMPLE-TAB-13-05-2024-13:56:06:370-140308</strain>
    </source>
</reference>
<keyword evidence="2" id="KW-1185">Reference proteome</keyword>
<proteinExistence type="predicted"/>
<comment type="caution">
    <text evidence="1">The sequence shown here is derived from an EMBL/GenBank/DDBJ whole genome shotgun (WGS) entry which is preliminary data.</text>
</comment>
<evidence type="ECO:0000313" key="2">
    <source>
        <dbReference type="Proteomes" id="UP001497527"/>
    </source>
</evidence>
<dbReference type="EMBL" id="CAXJIO010000010">
    <property type="protein sequence ID" value="CAL2102245.1"/>
    <property type="molecule type" value="Genomic_DNA"/>
</dbReference>
<evidence type="ECO:0000313" key="1">
    <source>
        <dbReference type="EMBL" id="CAL2102245.1"/>
    </source>
</evidence>
<sequence>MNVIEKLKYHQENELDEWINSDEKESRKFSKELVKYSKANLNEIKQYCINTIPSEFSSLSIIYEAFSEFSIDFNEFLFEEIQRVVNLAKNKRIKPEYLEVLTDIETEDIYSKTENIYIDIMEFLTSNLNFQNEPKFNIELLDVISWFLIELDEDDEISEAETWINRIIELANNADVSVKIKAREVLKESDISSSLPPRSIIEKIKGIFK</sequence>
<name>A0ABP1F1Z8_9FLAO</name>
<accession>A0ABP1F1Z8</accession>
<organism evidence="1 2">
    <name type="scientific">Tenacibaculum polynesiense</name>
    <dbReference type="NCBI Taxonomy" id="3137857"/>
    <lineage>
        <taxon>Bacteria</taxon>
        <taxon>Pseudomonadati</taxon>
        <taxon>Bacteroidota</taxon>
        <taxon>Flavobacteriia</taxon>
        <taxon>Flavobacteriales</taxon>
        <taxon>Flavobacteriaceae</taxon>
        <taxon>Tenacibaculum</taxon>
    </lineage>
</organism>
<gene>
    <name evidence="1" type="ORF">T190423A01A_10808</name>
</gene>
<dbReference type="RefSeq" id="WP_348716661.1">
    <property type="nucleotide sequence ID" value="NZ_CAXJIO010000010.1"/>
</dbReference>